<dbReference type="Gene3D" id="3.40.50.720">
    <property type="entry name" value="NAD(P)-binding Rossmann-like Domain"/>
    <property type="match status" value="1"/>
</dbReference>
<accession>A0A6M1R5Q6</accession>
<comment type="similarity">
    <text evidence="1">Belongs to the short-chain dehydrogenases/reductases (SDR) family.</text>
</comment>
<evidence type="ECO:0000256" key="1">
    <source>
        <dbReference type="ARBA" id="ARBA00006484"/>
    </source>
</evidence>
<evidence type="ECO:0000313" key="5">
    <source>
        <dbReference type="Proteomes" id="UP000483261"/>
    </source>
</evidence>
<dbReference type="CDD" id="cd05233">
    <property type="entry name" value="SDR_c"/>
    <property type="match status" value="1"/>
</dbReference>
<feature type="region of interest" description="Disordered" evidence="3">
    <location>
        <begin position="1"/>
        <end position="24"/>
    </location>
</feature>
<reference evidence="4 5" key="1">
    <citation type="submission" date="2020-02" db="EMBL/GenBank/DDBJ databases">
        <title>Whole-genome analyses of novel actinobacteria.</title>
        <authorList>
            <person name="Sahin N."/>
        </authorList>
    </citation>
    <scope>NUCLEOTIDE SEQUENCE [LARGE SCALE GENOMIC DNA]</scope>
    <source>
        <strain evidence="4 5">KC13</strain>
    </source>
</reference>
<dbReference type="InterPro" id="IPR002347">
    <property type="entry name" value="SDR_fam"/>
</dbReference>
<dbReference type="PANTHER" id="PTHR43975">
    <property type="entry name" value="ZGC:101858"/>
    <property type="match status" value="1"/>
</dbReference>
<protein>
    <submittedName>
        <fullName evidence="4">SDR family oxidoreductase</fullName>
    </submittedName>
</protein>
<organism evidence="4 5">
    <name type="scientific">Nocardioides turkmenicus</name>
    <dbReference type="NCBI Taxonomy" id="2711220"/>
    <lineage>
        <taxon>Bacteria</taxon>
        <taxon>Bacillati</taxon>
        <taxon>Actinomycetota</taxon>
        <taxon>Actinomycetes</taxon>
        <taxon>Propionibacteriales</taxon>
        <taxon>Nocardioidaceae</taxon>
        <taxon>Nocardioides</taxon>
    </lineage>
</organism>
<dbReference type="InterPro" id="IPR020904">
    <property type="entry name" value="Sc_DH/Rdtase_CS"/>
</dbReference>
<dbReference type="PRINTS" id="PR00080">
    <property type="entry name" value="SDRFAMILY"/>
</dbReference>
<dbReference type="GO" id="GO:0016491">
    <property type="term" value="F:oxidoreductase activity"/>
    <property type="evidence" value="ECO:0007669"/>
    <property type="project" value="UniProtKB-KW"/>
</dbReference>
<dbReference type="InterPro" id="IPR036291">
    <property type="entry name" value="NAD(P)-bd_dom_sf"/>
</dbReference>
<comment type="caution">
    <text evidence="4">The sequence shown here is derived from an EMBL/GenBank/DDBJ whole genome shotgun (WGS) entry which is preliminary data.</text>
</comment>
<evidence type="ECO:0000313" key="4">
    <source>
        <dbReference type="EMBL" id="NGN95380.1"/>
    </source>
</evidence>
<keyword evidence="5" id="KW-1185">Reference proteome</keyword>
<dbReference type="PROSITE" id="PS00061">
    <property type="entry name" value="ADH_SHORT"/>
    <property type="match status" value="1"/>
</dbReference>
<dbReference type="PRINTS" id="PR00081">
    <property type="entry name" value="GDHRDH"/>
</dbReference>
<dbReference type="FunFam" id="3.40.50.720:FF:000084">
    <property type="entry name" value="Short-chain dehydrogenase reductase"/>
    <property type="match status" value="1"/>
</dbReference>
<sequence>MDDVRLPKPHSRPTFTHRGEQLTAHSQQEFADKVVVVTGAGSGIGRATARAFADAGAAVLGIGRRRHALDETAAGHSAIVVHAADLRDPQAPQQVIDAAVDLWGRVDVLVNNAGATRLMPLDEATTVGIEDLFALNVTAPSLLASAALPHLRRAGGSIINISSTYGHRPLPGAAHYAASKAAIEQLTRSWALELAADGILVNAVAPGPTESEALTAAGLHEANAEALKRDEANRIPLGRRGEPDEVAAWILRLADPGTTWLTGQILSVDGGLNLT</sequence>
<dbReference type="PANTHER" id="PTHR43975:SF2">
    <property type="entry name" value="EG:BACR7A4.14 PROTEIN-RELATED"/>
    <property type="match status" value="1"/>
</dbReference>
<keyword evidence="2" id="KW-0560">Oxidoreductase</keyword>
<name>A0A6M1R5Q6_9ACTN</name>
<gene>
    <name evidence="4" type="ORF">G5C66_21905</name>
</gene>
<dbReference type="SUPFAM" id="SSF51735">
    <property type="entry name" value="NAD(P)-binding Rossmann-fold domains"/>
    <property type="match status" value="1"/>
</dbReference>
<evidence type="ECO:0000256" key="2">
    <source>
        <dbReference type="ARBA" id="ARBA00023002"/>
    </source>
</evidence>
<dbReference type="Proteomes" id="UP000483261">
    <property type="component" value="Unassembled WGS sequence"/>
</dbReference>
<dbReference type="AlphaFoldDB" id="A0A6M1R5Q6"/>
<dbReference type="Pfam" id="PF13561">
    <property type="entry name" value="adh_short_C2"/>
    <property type="match status" value="1"/>
</dbReference>
<proteinExistence type="inferred from homology"/>
<evidence type="ECO:0000256" key="3">
    <source>
        <dbReference type="SAM" id="MobiDB-lite"/>
    </source>
</evidence>
<dbReference type="EMBL" id="JAALAA010000023">
    <property type="protein sequence ID" value="NGN95380.1"/>
    <property type="molecule type" value="Genomic_DNA"/>
</dbReference>